<proteinExistence type="predicted"/>
<reference evidence="1" key="2">
    <citation type="submission" date="2025-08" db="UniProtKB">
        <authorList>
            <consortium name="Ensembl"/>
        </authorList>
    </citation>
    <scope>IDENTIFICATION</scope>
</reference>
<name>A0A3P8S5X6_AMPPE</name>
<dbReference type="AlphaFoldDB" id="A0A3P8S5X6"/>
<dbReference type="STRING" id="161767.ENSAPEP00000007507"/>
<reference evidence="1 2" key="1">
    <citation type="submission" date="2018-03" db="EMBL/GenBank/DDBJ databases">
        <title>Finding Nemo's genes: A chromosome-scale reference assembly of the genome of the orange clownfish Amphiprion percula.</title>
        <authorList>
            <person name="Lehmann R."/>
        </authorList>
    </citation>
    <scope>NUCLEOTIDE SEQUENCE</scope>
</reference>
<evidence type="ECO:0000313" key="1">
    <source>
        <dbReference type="Ensembl" id="ENSAPEP00000007507.1"/>
    </source>
</evidence>
<dbReference type="Gene3D" id="3.90.1150.220">
    <property type="match status" value="1"/>
</dbReference>
<dbReference type="Ensembl" id="ENSAPET00000007724.1">
    <property type="protein sequence ID" value="ENSAPEP00000007507.1"/>
    <property type="gene ID" value="ENSAPEG00000005423.1"/>
</dbReference>
<dbReference type="Proteomes" id="UP000265080">
    <property type="component" value="Chromosome 3"/>
</dbReference>
<keyword evidence="2" id="KW-1185">Reference proteome</keyword>
<dbReference type="GeneTree" id="ENSGT01120000277653"/>
<protein>
    <submittedName>
        <fullName evidence="1">Uncharacterized protein</fullName>
    </submittedName>
</protein>
<sequence length="49" mass="5554">MSRQMGDSHRRFLQTMMASGIIDESGAKALHQHCCETHSSELFPITYTL</sequence>
<evidence type="ECO:0000313" key="2">
    <source>
        <dbReference type="Proteomes" id="UP000265080"/>
    </source>
</evidence>
<organism evidence="1 2">
    <name type="scientific">Amphiprion percula</name>
    <name type="common">Orange clownfish</name>
    <name type="synonym">Lutjanus percula</name>
    <dbReference type="NCBI Taxonomy" id="161767"/>
    <lineage>
        <taxon>Eukaryota</taxon>
        <taxon>Metazoa</taxon>
        <taxon>Chordata</taxon>
        <taxon>Craniata</taxon>
        <taxon>Vertebrata</taxon>
        <taxon>Euteleostomi</taxon>
        <taxon>Actinopterygii</taxon>
        <taxon>Neopterygii</taxon>
        <taxon>Teleostei</taxon>
        <taxon>Neoteleostei</taxon>
        <taxon>Acanthomorphata</taxon>
        <taxon>Ovalentaria</taxon>
        <taxon>Pomacentridae</taxon>
        <taxon>Amphiprion</taxon>
    </lineage>
</organism>
<accession>A0A3P8S5X6</accession>
<reference evidence="1" key="3">
    <citation type="submission" date="2025-09" db="UniProtKB">
        <authorList>
            <consortium name="Ensembl"/>
        </authorList>
    </citation>
    <scope>IDENTIFICATION</scope>
</reference>